<evidence type="ECO:0000313" key="3">
    <source>
        <dbReference type="Proteomes" id="UP001283361"/>
    </source>
</evidence>
<dbReference type="EMBL" id="JAWDGP010003606">
    <property type="protein sequence ID" value="KAK3772791.1"/>
    <property type="molecule type" value="Genomic_DNA"/>
</dbReference>
<gene>
    <name evidence="2" type="ORF">RRG08_049281</name>
</gene>
<evidence type="ECO:0000313" key="2">
    <source>
        <dbReference type="EMBL" id="KAK3772791.1"/>
    </source>
</evidence>
<comment type="caution">
    <text evidence="2">The sequence shown here is derived from an EMBL/GenBank/DDBJ whole genome shotgun (WGS) entry which is preliminary data.</text>
</comment>
<keyword evidence="3" id="KW-1185">Reference proteome</keyword>
<evidence type="ECO:0000256" key="1">
    <source>
        <dbReference type="SAM" id="MobiDB-lite"/>
    </source>
</evidence>
<accession>A0AAE0ZPR3</accession>
<protein>
    <submittedName>
        <fullName evidence="2">Uncharacterized protein</fullName>
    </submittedName>
</protein>
<reference evidence="2" key="1">
    <citation type="journal article" date="2023" name="G3 (Bethesda)">
        <title>A reference genome for the long-term kleptoplast-retaining sea slug Elysia crispata morphotype clarki.</title>
        <authorList>
            <person name="Eastman K.E."/>
            <person name="Pendleton A.L."/>
            <person name="Shaikh M.A."/>
            <person name="Suttiyut T."/>
            <person name="Ogas R."/>
            <person name="Tomko P."/>
            <person name="Gavelis G."/>
            <person name="Widhalm J.R."/>
            <person name="Wisecaver J.H."/>
        </authorList>
    </citation>
    <scope>NUCLEOTIDE SEQUENCE</scope>
    <source>
        <strain evidence="2">ECLA1</strain>
    </source>
</reference>
<name>A0AAE0ZPR3_9GAST</name>
<dbReference type="AlphaFoldDB" id="A0AAE0ZPR3"/>
<sequence length="146" mass="16569">MVLSRIVEGSILLTSRDGTGGGWRGERVNRGGGGEKRWMSIGKKKFELFDMSSFTNNSCFTVFWDAEEKDGKQKFFMRNFLQQSEEMVGVTPGQWRGQTCRNSGCSASWCPVARDPMARLGCWTQGDSNPRRKSDDKVKILDTRRQ</sequence>
<feature type="region of interest" description="Disordered" evidence="1">
    <location>
        <begin position="126"/>
        <end position="146"/>
    </location>
</feature>
<dbReference type="Proteomes" id="UP001283361">
    <property type="component" value="Unassembled WGS sequence"/>
</dbReference>
<organism evidence="2 3">
    <name type="scientific">Elysia crispata</name>
    <name type="common">lettuce slug</name>
    <dbReference type="NCBI Taxonomy" id="231223"/>
    <lineage>
        <taxon>Eukaryota</taxon>
        <taxon>Metazoa</taxon>
        <taxon>Spiralia</taxon>
        <taxon>Lophotrochozoa</taxon>
        <taxon>Mollusca</taxon>
        <taxon>Gastropoda</taxon>
        <taxon>Heterobranchia</taxon>
        <taxon>Euthyneura</taxon>
        <taxon>Panpulmonata</taxon>
        <taxon>Sacoglossa</taxon>
        <taxon>Placobranchoidea</taxon>
        <taxon>Plakobranchidae</taxon>
        <taxon>Elysia</taxon>
    </lineage>
</organism>
<feature type="compositionally biased region" description="Basic and acidic residues" evidence="1">
    <location>
        <begin position="129"/>
        <end position="146"/>
    </location>
</feature>
<proteinExistence type="predicted"/>